<feature type="transmembrane region" description="Helical" evidence="1">
    <location>
        <begin position="199"/>
        <end position="217"/>
    </location>
</feature>
<feature type="transmembrane region" description="Helical" evidence="1">
    <location>
        <begin position="52"/>
        <end position="69"/>
    </location>
</feature>
<keyword evidence="1" id="KW-0812">Transmembrane</keyword>
<dbReference type="Proteomes" id="UP000755585">
    <property type="component" value="Unassembled WGS sequence"/>
</dbReference>
<gene>
    <name evidence="2" type="ORF">JOF29_004602</name>
</gene>
<feature type="transmembrane region" description="Helical" evidence="1">
    <location>
        <begin position="93"/>
        <end position="118"/>
    </location>
</feature>
<evidence type="ECO:0000313" key="2">
    <source>
        <dbReference type="EMBL" id="MBP2353492.1"/>
    </source>
</evidence>
<proteinExistence type="predicted"/>
<evidence type="ECO:0008006" key="4">
    <source>
        <dbReference type="Google" id="ProtNLM"/>
    </source>
</evidence>
<evidence type="ECO:0000313" key="3">
    <source>
        <dbReference type="Proteomes" id="UP000755585"/>
    </source>
</evidence>
<feature type="transmembrane region" description="Helical" evidence="1">
    <location>
        <begin position="229"/>
        <end position="249"/>
    </location>
</feature>
<comment type="caution">
    <text evidence="2">The sequence shown here is derived from an EMBL/GenBank/DDBJ whole genome shotgun (WGS) entry which is preliminary data.</text>
</comment>
<organism evidence="2 3">
    <name type="scientific">Kribbella aluminosa</name>
    <dbReference type="NCBI Taxonomy" id="416017"/>
    <lineage>
        <taxon>Bacteria</taxon>
        <taxon>Bacillati</taxon>
        <taxon>Actinomycetota</taxon>
        <taxon>Actinomycetes</taxon>
        <taxon>Propionibacteriales</taxon>
        <taxon>Kribbellaceae</taxon>
        <taxon>Kribbella</taxon>
    </lineage>
</organism>
<evidence type="ECO:0000256" key="1">
    <source>
        <dbReference type="SAM" id="Phobius"/>
    </source>
</evidence>
<keyword evidence="1" id="KW-0472">Membrane</keyword>
<dbReference type="RefSeq" id="WP_209696444.1">
    <property type="nucleotide sequence ID" value="NZ_BAAAVU010000001.1"/>
</dbReference>
<feature type="transmembrane region" description="Helical" evidence="1">
    <location>
        <begin position="285"/>
        <end position="305"/>
    </location>
</feature>
<dbReference type="EMBL" id="JAGINT010000002">
    <property type="protein sequence ID" value="MBP2353492.1"/>
    <property type="molecule type" value="Genomic_DNA"/>
</dbReference>
<accession>A0ABS4UPC4</accession>
<feature type="transmembrane region" description="Helical" evidence="1">
    <location>
        <begin position="139"/>
        <end position="164"/>
    </location>
</feature>
<name>A0ABS4UPC4_9ACTN</name>
<feature type="transmembrane region" description="Helical" evidence="1">
    <location>
        <begin position="170"/>
        <end position="187"/>
    </location>
</feature>
<protein>
    <recommendedName>
        <fullName evidence="4">DUF998 domain-containing protein</fullName>
    </recommendedName>
</protein>
<sequence length="310" mass="33523">MKRWAVGLFFLAPFVGEFLLGNQPIGKLGSIFLFAPMYGGGAVLIREVARRYGLDWTGIVLMALAYGLLEEGPIDQMLFNPAYVGLDSFDGMAVIPGLGISLTLLQGTVTLHTIWSICVPIALIESCAPREPWLRRGGLITVAAIFIVGSSLLGVMQAVGLHFVASAAEFIGSAVVILGLIALAFVLGRRTPRPADGRVPRPLVVGLTAFAMTSVYWLESIVFPNANEWVSAAWWFVLLGAATAIVLRWARRRTWTPRHTLALATGALLTYAWAGFSQARELDHPSFLGNTAFALVAVALSVFAWRRQPA</sequence>
<feature type="transmembrane region" description="Helical" evidence="1">
    <location>
        <begin position="261"/>
        <end position="279"/>
    </location>
</feature>
<feature type="transmembrane region" description="Helical" evidence="1">
    <location>
        <begin position="26"/>
        <end position="45"/>
    </location>
</feature>
<reference evidence="2 3" key="1">
    <citation type="submission" date="2021-03" db="EMBL/GenBank/DDBJ databases">
        <title>Sequencing the genomes of 1000 actinobacteria strains.</title>
        <authorList>
            <person name="Klenk H.-P."/>
        </authorList>
    </citation>
    <scope>NUCLEOTIDE SEQUENCE [LARGE SCALE GENOMIC DNA]</scope>
    <source>
        <strain evidence="2 3">DSM 18824</strain>
    </source>
</reference>
<keyword evidence="3" id="KW-1185">Reference proteome</keyword>
<keyword evidence="1" id="KW-1133">Transmembrane helix</keyword>